<evidence type="ECO:0000256" key="5">
    <source>
        <dbReference type="ARBA" id="ARBA00023242"/>
    </source>
</evidence>
<dbReference type="PRINTS" id="PR00619">
    <property type="entry name" value="GATAZNFINGER"/>
</dbReference>
<comment type="caution">
    <text evidence="9">The sequence shown here is derived from an EMBL/GenBank/DDBJ whole genome shotgun (WGS) entry which is preliminary data.</text>
</comment>
<dbReference type="Pfam" id="PF00320">
    <property type="entry name" value="GATA"/>
    <property type="match status" value="1"/>
</dbReference>
<sequence length="284" mass="32160">MHTSMTYSTVTDMKARKRSLTRCVECQSSFRPHIWGRESGKGPVCDKCSTGNNMMEKTTIYQEDELHEFNSKVSDDNIICTNCQATTTPLWRRDATGKTICNACGLYYKLHHVHRPATMMRTVIKRRKRCPSTNDKKRVTKSPSPPTNRWSSTSPLRRKLSFDDSSTASSVSSSTSSIEMENHHHMGWQDNNRFTLPPIHSYHPPCYHHNESNQSLRTQRLELQQEVTRLSKLLSSTVAKLSEIDSTMTNPCACAKNDEVVARSLLSLASAKEGTIRLPPISVK</sequence>
<evidence type="ECO:0000256" key="4">
    <source>
        <dbReference type="ARBA" id="ARBA00022833"/>
    </source>
</evidence>
<keyword evidence="10" id="KW-1185">Reference proteome</keyword>
<dbReference type="EMBL" id="BAABUJ010000030">
    <property type="protein sequence ID" value="GAA5803793.1"/>
    <property type="molecule type" value="Genomic_DNA"/>
</dbReference>
<feature type="region of interest" description="Disordered" evidence="7">
    <location>
        <begin position="121"/>
        <end position="178"/>
    </location>
</feature>
<proteinExistence type="predicted"/>
<comment type="subcellular location">
    <subcellularLocation>
        <location evidence="1">Nucleus</location>
    </subcellularLocation>
</comment>
<dbReference type="PROSITE" id="PS50114">
    <property type="entry name" value="GATA_ZN_FINGER_2"/>
    <property type="match status" value="1"/>
</dbReference>
<dbReference type="PANTHER" id="PTHR10071">
    <property type="entry name" value="TRANSCRIPTION FACTOR GATA FAMILY MEMBER"/>
    <property type="match status" value="1"/>
</dbReference>
<gene>
    <name evidence="9" type="ORF">HPULCUR_009278</name>
</gene>
<evidence type="ECO:0000313" key="10">
    <source>
        <dbReference type="Proteomes" id="UP001476247"/>
    </source>
</evidence>
<keyword evidence="3 6" id="KW-0863">Zinc-finger</keyword>
<evidence type="ECO:0000259" key="8">
    <source>
        <dbReference type="PROSITE" id="PS50114"/>
    </source>
</evidence>
<keyword evidence="5" id="KW-0539">Nucleus</keyword>
<keyword evidence="2" id="KW-0479">Metal-binding</keyword>
<dbReference type="SUPFAM" id="SSF57716">
    <property type="entry name" value="Glucocorticoid receptor-like (DNA-binding domain)"/>
    <property type="match status" value="1"/>
</dbReference>
<dbReference type="SMART" id="SM00401">
    <property type="entry name" value="ZnF_GATA"/>
    <property type="match status" value="1"/>
</dbReference>
<dbReference type="Gene3D" id="3.30.50.10">
    <property type="entry name" value="Erythroid Transcription Factor GATA-1, subunit A"/>
    <property type="match status" value="1"/>
</dbReference>
<reference evidence="9 10" key="1">
    <citation type="submission" date="2024-04" db="EMBL/GenBank/DDBJ databases">
        <title>genome sequences of Mucor flavus KT1a and Helicostylum pulchrum KT1b strains isolation_sourced from the surface of a dry-aged beef.</title>
        <authorList>
            <person name="Toyotome T."/>
            <person name="Hosono M."/>
            <person name="Torimaru M."/>
            <person name="Fukuda K."/>
            <person name="Mikami N."/>
        </authorList>
    </citation>
    <scope>NUCLEOTIDE SEQUENCE [LARGE SCALE GENOMIC DNA]</scope>
    <source>
        <strain evidence="9 10">KT1b</strain>
    </source>
</reference>
<dbReference type="CDD" id="cd00202">
    <property type="entry name" value="ZnF_GATA"/>
    <property type="match status" value="1"/>
</dbReference>
<keyword evidence="4" id="KW-0862">Zinc</keyword>
<dbReference type="InterPro" id="IPR013088">
    <property type="entry name" value="Znf_NHR/GATA"/>
</dbReference>
<dbReference type="Proteomes" id="UP001476247">
    <property type="component" value="Unassembled WGS sequence"/>
</dbReference>
<protein>
    <recommendedName>
        <fullName evidence="8">GATA-type domain-containing protein</fullName>
    </recommendedName>
</protein>
<feature type="compositionally biased region" description="Low complexity" evidence="7">
    <location>
        <begin position="163"/>
        <end position="177"/>
    </location>
</feature>
<evidence type="ECO:0000256" key="6">
    <source>
        <dbReference type="PROSITE-ProRule" id="PRU00094"/>
    </source>
</evidence>
<dbReference type="InterPro" id="IPR000679">
    <property type="entry name" value="Znf_GATA"/>
</dbReference>
<organism evidence="9 10">
    <name type="scientific">Helicostylum pulchrum</name>
    <dbReference type="NCBI Taxonomy" id="562976"/>
    <lineage>
        <taxon>Eukaryota</taxon>
        <taxon>Fungi</taxon>
        <taxon>Fungi incertae sedis</taxon>
        <taxon>Mucoromycota</taxon>
        <taxon>Mucoromycotina</taxon>
        <taxon>Mucoromycetes</taxon>
        <taxon>Mucorales</taxon>
        <taxon>Mucorineae</taxon>
        <taxon>Mucoraceae</taxon>
        <taxon>Helicostylum</taxon>
    </lineage>
</organism>
<evidence type="ECO:0000256" key="2">
    <source>
        <dbReference type="ARBA" id="ARBA00022723"/>
    </source>
</evidence>
<feature type="domain" description="GATA-type" evidence="8">
    <location>
        <begin position="74"/>
        <end position="127"/>
    </location>
</feature>
<dbReference type="InterPro" id="IPR039355">
    <property type="entry name" value="Transcription_factor_GATA"/>
</dbReference>
<name>A0ABP9YA72_9FUNG</name>
<evidence type="ECO:0000256" key="7">
    <source>
        <dbReference type="SAM" id="MobiDB-lite"/>
    </source>
</evidence>
<evidence type="ECO:0000256" key="3">
    <source>
        <dbReference type="ARBA" id="ARBA00022771"/>
    </source>
</evidence>
<dbReference type="PROSITE" id="PS00344">
    <property type="entry name" value="GATA_ZN_FINGER_1"/>
    <property type="match status" value="1"/>
</dbReference>
<accession>A0ABP9YA72</accession>
<evidence type="ECO:0000256" key="1">
    <source>
        <dbReference type="ARBA" id="ARBA00004123"/>
    </source>
</evidence>
<evidence type="ECO:0000313" key="9">
    <source>
        <dbReference type="EMBL" id="GAA5803793.1"/>
    </source>
</evidence>
<dbReference type="PANTHER" id="PTHR10071:SF281">
    <property type="entry name" value="BOX A-BINDING FACTOR-RELATED"/>
    <property type="match status" value="1"/>
</dbReference>